<feature type="transmembrane region" description="Helical" evidence="1">
    <location>
        <begin position="251"/>
        <end position="268"/>
    </location>
</feature>
<dbReference type="Proteomes" id="UP001190926">
    <property type="component" value="Unassembled WGS sequence"/>
</dbReference>
<feature type="transmembrane region" description="Helical" evidence="1">
    <location>
        <begin position="108"/>
        <end position="129"/>
    </location>
</feature>
<keyword evidence="1" id="KW-0472">Membrane</keyword>
<reference evidence="3 4" key="1">
    <citation type="journal article" date="2021" name="Nat. Commun.">
        <title>Incipient diploidization of the medicinal plant Perilla within 10,000 years.</title>
        <authorList>
            <person name="Zhang Y."/>
            <person name="Shen Q."/>
            <person name="Leng L."/>
            <person name="Zhang D."/>
            <person name="Chen S."/>
            <person name="Shi Y."/>
            <person name="Ning Z."/>
            <person name="Chen S."/>
        </authorList>
    </citation>
    <scope>NUCLEOTIDE SEQUENCE [LARGE SCALE GENOMIC DNA]</scope>
    <source>
        <strain evidence="4">cv. PC099</strain>
    </source>
</reference>
<dbReference type="EMBL" id="SDAM02000179">
    <property type="protein sequence ID" value="KAH6825187.1"/>
    <property type="molecule type" value="Genomic_DNA"/>
</dbReference>
<name>A0AAD4J168_PERFH</name>
<feature type="domain" description="CAAX prenyl protease 2/Lysostaphin resistance protein A-like" evidence="2">
    <location>
        <begin position="197"/>
        <end position="284"/>
    </location>
</feature>
<feature type="transmembrane region" description="Helical" evidence="1">
    <location>
        <begin position="75"/>
        <end position="96"/>
    </location>
</feature>
<organism evidence="3 4">
    <name type="scientific">Perilla frutescens var. hirtella</name>
    <name type="common">Perilla citriodora</name>
    <name type="synonym">Perilla setoyensis</name>
    <dbReference type="NCBI Taxonomy" id="608512"/>
    <lineage>
        <taxon>Eukaryota</taxon>
        <taxon>Viridiplantae</taxon>
        <taxon>Streptophyta</taxon>
        <taxon>Embryophyta</taxon>
        <taxon>Tracheophyta</taxon>
        <taxon>Spermatophyta</taxon>
        <taxon>Magnoliopsida</taxon>
        <taxon>eudicotyledons</taxon>
        <taxon>Gunneridae</taxon>
        <taxon>Pentapetalae</taxon>
        <taxon>asterids</taxon>
        <taxon>lamiids</taxon>
        <taxon>Lamiales</taxon>
        <taxon>Lamiaceae</taxon>
        <taxon>Nepetoideae</taxon>
        <taxon>Elsholtzieae</taxon>
        <taxon>Perilla</taxon>
    </lineage>
</organism>
<feature type="transmembrane region" description="Helical" evidence="1">
    <location>
        <begin position="192"/>
        <end position="216"/>
    </location>
</feature>
<dbReference type="GO" id="GO:0080120">
    <property type="term" value="P:CAAX-box protein maturation"/>
    <property type="evidence" value="ECO:0007669"/>
    <property type="project" value="UniProtKB-ARBA"/>
</dbReference>
<keyword evidence="1" id="KW-0812">Transmembrane</keyword>
<gene>
    <name evidence="3" type="ORF">C2S53_008733</name>
</gene>
<dbReference type="GO" id="GO:0004175">
    <property type="term" value="F:endopeptidase activity"/>
    <property type="evidence" value="ECO:0007669"/>
    <property type="project" value="UniProtKB-ARBA"/>
</dbReference>
<dbReference type="PANTHER" id="PTHR43592">
    <property type="entry name" value="CAAX AMINO TERMINAL PROTEASE"/>
    <property type="match status" value="1"/>
</dbReference>
<protein>
    <recommendedName>
        <fullName evidence="2">CAAX prenyl protease 2/Lysostaphin resistance protein A-like domain-containing protein</fullName>
    </recommendedName>
</protein>
<evidence type="ECO:0000256" key="1">
    <source>
        <dbReference type="SAM" id="Phobius"/>
    </source>
</evidence>
<dbReference type="PANTHER" id="PTHR43592:SF4">
    <property type="entry name" value="CAAX AMINO TERMINAL PROTEASE FAMILY PROTEIN"/>
    <property type="match status" value="1"/>
</dbReference>
<feature type="transmembrane region" description="Helical" evidence="1">
    <location>
        <begin position="150"/>
        <end position="172"/>
    </location>
</feature>
<evidence type="ECO:0000313" key="3">
    <source>
        <dbReference type="EMBL" id="KAH6825187.1"/>
    </source>
</evidence>
<keyword evidence="4" id="KW-1185">Reference proteome</keyword>
<proteinExistence type="predicted"/>
<sequence>MNTVMLHRPLPCHLPANFCRDYENPVLKFNSFSNRASFNCRCIKNEKTSASHEGFSVLTSDPQGDIGSIWSSMGFYVFSIHVPLSFGGLSAAVKILHQPVLHPQTEAFLILAIQTLELSIVLLLLKCPGKPQYDLSDFFHAKKSSKQRSWLLASGLGFGVLLSLVFITTYFADRLMGPKEVNNPFVKEILSSGPSSVTACILVYCIVTPLLEEVVYRGFLVTSLASRMNWLLAVTISSIVFSAAHFSGENFLQLFIVGFVLGCSYCWTGNLSSSISIHSLYNALILYLTYIS</sequence>
<evidence type="ECO:0000259" key="2">
    <source>
        <dbReference type="Pfam" id="PF02517"/>
    </source>
</evidence>
<dbReference type="InterPro" id="IPR003675">
    <property type="entry name" value="Rce1/LyrA-like_dom"/>
</dbReference>
<dbReference type="Pfam" id="PF02517">
    <property type="entry name" value="Rce1-like"/>
    <property type="match status" value="1"/>
</dbReference>
<accession>A0AAD4J168</accession>
<comment type="caution">
    <text evidence="3">The sequence shown here is derived from an EMBL/GenBank/DDBJ whole genome shotgun (WGS) entry which is preliminary data.</text>
</comment>
<dbReference type="AlphaFoldDB" id="A0AAD4J168"/>
<feature type="transmembrane region" description="Helical" evidence="1">
    <location>
        <begin position="228"/>
        <end position="245"/>
    </location>
</feature>
<evidence type="ECO:0000313" key="4">
    <source>
        <dbReference type="Proteomes" id="UP001190926"/>
    </source>
</evidence>
<keyword evidence="1" id="KW-1133">Transmembrane helix</keyword>